<dbReference type="RefSeq" id="WP_048164507.1">
    <property type="nucleotide sequence ID" value="NZ_CP006019.1"/>
</dbReference>
<dbReference type="AlphaFoldDB" id="A0A075LRD7"/>
<dbReference type="KEGG" id="ppac:PAP_02320"/>
<dbReference type="OrthoDB" id="86203at2157"/>
<accession>A0A075LRD7</accession>
<dbReference type="Pfam" id="PF09999">
    <property type="entry name" value="DUF2240"/>
    <property type="match status" value="1"/>
</dbReference>
<reference evidence="2" key="1">
    <citation type="submission" date="2013-06" db="EMBL/GenBank/DDBJ databases">
        <title>Complete Genome Sequence of Hyperthermophilic Palaeococcus pacificus DY20341T, Isolated from a Deep-Sea Hydrothermal Sediments.</title>
        <authorList>
            <person name="Zeng X."/>
            <person name="Shao Z."/>
        </authorList>
    </citation>
    <scope>NUCLEOTIDE SEQUENCE [LARGE SCALE GENOMIC DNA]</scope>
    <source>
        <strain evidence="2">DY20341</strain>
    </source>
</reference>
<proteinExistence type="predicted"/>
<dbReference type="HOGENOM" id="CLU_1912440_0_0_2"/>
<dbReference type="STRING" id="1343739.PAP_02320"/>
<name>A0A075LRD7_9EURY</name>
<protein>
    <recommendedName>
        <fullName evidence="3">DUF2240 family protein</fullName>
    </recommendedName>
</protein>
<keyword evidence="2" id="KW-1185">Reference proteome</keyword>
<evidence type="ECO:0000313" key="2">
    <source>
        <dbReference type="Proteomes" id="UP000027981"/>
    </source>
</evidence>
<reference evidence="1 2" key="2">
    <citation type="journal article" date="2015" name="Genome Announc.">
        <title>Complete Genome Sequence of Hyperthermophilic Piezophilic Archaeon Palaeococcus pacificus DY20341T, Isolated from Deep-Sea Hydrothermal Sediments.</title>
        <authorList>
            <person name="Zeng X."/>
            <person name="Jebbar M."/>
            <person name="Shao Z."/>
        </authorList>
    </citation>
    <scope>NUCLEOTIDE SEQUENCE [LARGE SCALE GENOMIC DNA]</scope>
    <source>
        <strain evidence="1 2">DY20341</strain>
    </source>
</reference>
<organism evidence="1 2">
    <name type="scientific">Palaeococcus pacificus DY20341</name>
    <dbReference type="NCBI Taxonomy" id="1343739"/>
    <lineage>
        <taxon>Archaea</taxon>
        <taxon>Methanobacteriati</taxon>
        <taxon>Methanobacteriota</taxon>
        <taxon>Thermococci</taxon>
        <taxon>Thermococcales</taxon>
        <taxon>Thermococcaceae</taxon>
        <taxon>Palaeococcus</taxon>
    </lineage>
</organism>
<gene>
    <name evidence="1" type="ORF">PAP_02320</name>
</gene>
<dbReference type="GeneID" id="24841595"/>
<dbReference type="InterPro" id="IPR018716">
    <property type="entry name" value="DUF2240"/>
</dbReference>
<sequence>MESLKQAVALKGSNEFGRQELVAILSFKLGLMAPKEAKELISSAIEDGIIEVRDDTLVVHLERAEEKKRDVFKEMVTYIAEALGWDKEEVLEEINVFAERYGNLDKKLVAYLYGIDKGLDMSVFKDMIE</sequence>
<dbReference type="Proteomes" id="UP000027981">
    <property type="component" value="Chromosome"/>
</dbReference>
<dbReference type="EMBL" id="CP006019">
    <property type="protein sequence ID" value="AIF68894.1"/>
    <property type="molecule type" value="Genomic_DNA"/>
</dbReference>
<evidence type="ECO:0000313" key="1">
    <source>
        <dbReference type="EMBL" id="AIF68894.1"/>
    </source>
</evidence>
<dbReference type="eggNOG" id="arCOG05816">
    <property type="taxonomic scope" value="Archaea"/>
</dbReference>
<evidence type="ECO:0008006" key="3">
    <source>
        <dbReference type="Google" id="ProtNLM"/>
    </source>
</evidence>